<name>A0A1G6H7Z5_9BURK</name>
<sequence length="69" mass="7199">MIAFIGVRVEPGQPTADIVDPLTDRVVTATSSVTGALYARQRARFATAGMEVAWVAGATPLRSGSLLPN</sequence>
<dbReference type="EMBL" id="FMYQ01000002">
    <property type="protein sequence ID" value="SDB90380.1"/>
    <property type="molecule type" value="Genomic_DNA"/>
</dbReference>
<gene>
    <name evidence="1" type="ORF">SAMN05421548_10237</name>
</gene>
<protein>
    <submittedName>
        <fullName evidence="1">Uncharacterized protein</fullName>
    </submittedName>
</protein>
<dbReference type="STRING" id="416944.SAMN05421548_10237"/>
<proteinExistence type="predicted"/>
<organism evidence="1 2">
    <name type="scientific">Paraburkholderia lycopersici</name>
    <dbReference type="NCBI Taxonomy" id="416944"/>
    <lineage>
        <taxon>Bacteria</taxon>
        <taxon>Pseudomonadati</taxon>
        <taxon>Pseudomonadota</taxon>
        <taxon>Betaproteobacteria</taxon>
        <taxon>Burkholderiales</taxon>
        <taxon>Burkholderiaceae</taxon>
        <taxon>Paraburkholderia</taxon>
    </lineage>
</organism>
<dbReference type="AlphaFoldDB" id="A0A1G6H7Z5"/>
<keyword evidence="2" id="KW-1185">Reference proteome</keyword>
<evidence type="ECO:0000313" key="1">
    <source>
        <dbReference type="EMBL" id="SDB90380.1"/>
    </source>
</evidence>
<dbReference type="Proteomes" id="UP000198908">
    <property type="component" value="Unassembled WGS sequence"/>
</dbReference>
<reference evidence="2" key="1">
    <citation type="submission" date="2016-09" db="EMBL/GenBank/DDBJ databases">
        <authorList>
            <person name="Varghese N."/>
            <person name="Submissions S."/>
        </authorList>
    </citation>
    <scope>NUCLEOTIDE SEQUENCE [LARGE SCALE GENOMIC DNA]</scope>
    <source>
        <strain evidence="2">TNe-862</strain>
    </source>
</reference>
<accession>A0A1G6H7Z5</accession>
<evidence type="ECO:0000313" key="2">
    <source>
        <dbReference type="Proteomes" id="UP000198908"/>
    </source>
</evidence>